<feature type="transmembrane region" description="Helical" evidence="8">
    <location>
        <begin position="451"/>
        <end position="482"/>
    </location>
</feature>
<feature type="transmembrane region" description="Helical" evidence="8">
    <location>
        <begin position="511"/>
        <end position="533"/>
    </location>
</feature>
<evidence type="ECO:0000256" key="4">
    <source>
        <dbReference type="ARBA" id="ARBA00022989"/>
    </source>
</evidence>
<dbReference type="PANTHER" id="PTHR30572:SF4">
    <property type="entry name" value="ABC TRANSPORTER PERMEASE YTRF"/>
    <property type="match status" value="1"/>
</dbReference>
<dbReference type="GO" id="GO:0022857">
    <property type="term" value="F:transmembrane transporter activity"/>
    <property type="evidence" value="ECO:0007669"/>
    <property type="project" value="TreeGrafter"/>
</dbReference>
<evidence type="ECO:0000256" key="5">
    <source>
        <dbReference type="ARBA" id="ARBA00023136"/>
    </source>
</evidence>
<feature type="transmembrane region" description="Helical" evidence="8">
    <location>
        <begin position="372"/>
        <end position="391"/>
    </location>
</feature>
<feature type="region of interest" description="Disordered" evidence="7">
    <location>
        <begin position="149"/>
        <end position="185"/>
    </location>
</feature>
<sequence length="850" mass="90147">MNTIARANVRAYLRRYIAVILAVTIGVAFLSAVMNFSTSSKASLANSQGQVYSQSDVVVQVKDTGKSQGDPEKAAQGLEQIDKIVTSNGSVADHAMYQSAMIFSLGGGYDPLTLYAVKGDWGLFGFKKLEGEFPDGKSIGISKEIKQRFKGSQDSSAPALTLGYSPDSDGQEQDPEEAKPQKYEANGVFEDSKMIDDVGLPLVFMDYKQAEASGLLMGSPEPVYLLKLTPGSNPDEIVRQIKTAVQKAGIEGVTVATPAQLLDESMKSIGSSMVFLTVALFAFVLLSAVVCVLVTSNTFTVVLAQRTRELALLRTIGANSKQIKSMMRTEGILVGLIGGVVGVVLGIALIAGGGSIMAWVTKSSTFQFAFNWWSIPAGMVLAVVMTWLASIRPAKKASSLSPIAALQPQETVTVGSRKGKKRITIGVLLILLGAVFIGAGMAAPVSDAGDVAAVFFMVVFLGCVLAFLGLLVVATFLVPFLVGQAGKLFAGKPAGKLAGLNAVRHPARTGAVGSALMIGVVLVATCLTGMFSIRATMNNVISNQFPIDAKVYFEEDNLPTDKTLENVAKANEVEAAVLVKPAKLTEDQLAETSCSALYVGDVEALKKVVPSNVPLPAANEFGPVGKIEEALPLKIKGTTLKPHGTDSKAAVPCMIDTQTAQKLNIETLDEQTQIWAKLDEDVKPTTASEVIANAAHVTPQNLELAAQQKEAYDATIMSFTLIVVGLFGVAVLIALVGVSNTLTLSIIERTRENALLRALGLTRKQLRSMLFLEAFLIAGITALAAVIFGTIFGYFGSFALLRVFDSPEFTIPWIPLFILWVATVAITMLATVLPARRAAKITPVEGLAVE</sequence>
<dbReference type="EMBL" id="JRNH01000025">
    <property type="protein sequence ID" value="KGF19825.1"/>
    <property type="molecule type" value="Genomic_DNA"/>
</dbReference>
<proteinExistence type="inferred from homology"/>
<keyword evidence="5 8" id="KW-0472">Membrane</keyword>
<name>A0A095YBM5_9MICC</name>
<comment type="subcellular location">
    <subcellularLocation>
        <location evidence="1">Cell membrane</location>
        <topology evidence="1">Multi-pass membrane protein</topology>
    </subcellularLocation>
</comment>
<feature type="transmembrane region" description="Helical" evidence="8">
    <location>
        <begin position="12"/>
        <end position="34"/>
    </location>
</feature>
<dbReference type="GO" id="GO:0005886">
    <property type="term" value="C:plasma membrane"/>
    <property type="evidence" value="ECO:0007669"/>
    <property type="project" value="UniProtKB-SubCell"/>
</dbReference>
<dbReference type="InterPro" id="IPR050250">
    <property type="entry name" value="Macrolide_Exporter_MacB"/>
</dbReference>
<evidence type="ECO:0000259" key="10">
    <source>
        <dbReference type="Pfam" id="PF12704"/>
    </source>
</evidence>
<dbReference type="AlphaFoldDB" id="A0A095YBM5"/>
<evidence type="ECO:0000256" key="8">
    <source>
        <dbReference type="SAM" id="Phobius"/>
    </source>
</evidence>
<feature type="transmembrane region" description="Helical" evidence="8">
    <location>
        <begin position="716"/>
        <end position="747"/>
    </location>
</feature>
<evidence type="ECO:0000256" key="3">
    <source>
        <dbReference type="ARBA" id="ARBA00022692"/>
    </source>
</evidence>
<dbReference type="PANTHER" id="PTHR30572">
    <property type="entry name" value="MEMBRANE COMPONENT OF TRANSPORTER-RELATED"/>
    <property type="match status" value="1"/>
</dbReference>
<feature type="domain" description="MacB-like periplasmic core" evidence="10">
    <location>
        <begin position="19"/>
        <end position="243"/>
    </location>
</feature>
<feature type="transmembrane region" description="Helical" evidence="8">
    <location>
        <begin position="331"/>
        <end position="360"/>
    </location>
</feature>
<evidence type="ECO:0000256" key="7">
    <source>
        <dbReference type="SAM" id="MobiDB-lite"/>
    </source>
</evidence>
<evidence type="ECO:0000256" key="2">
    <source>
        <dbReference type="ARBA" id="ARBA00022475"/>
    </source>
</evidence>
<comment type="caution">
    <text evidence="11">The sequence shown here is derived from an EMBL/GenBank/DDBJ whole genome shotgun (WGS) entry which is preliminary data.</text>
</comment>
<feature type="transmembrane region" description="Helical" evidence="8">
    <location>
        <begin position="273"/>
        <end position="304"/>
    </location>
</feature>
<dbReference type="RefSeq" id="WP_035757206.1">
    <property type="nucleotide sequence ID" value="NZ_JRNH01000025.1"/>
</dbReference>
<evidence type="ECO:0008006" key="13">
    <source>
        <dbReference type="Google" id="ProtNLM"/>
    </source>
</evidence>
<evidence type="ECO:0000313" key="12">
    <source>
        <dbReference type="Proteomes" id="UP000053528"/>
    </source>
</evidence>
<dbReference type="Proteomes" id="UP000053528">
    <property type="component" value="Unassembled WGS sequence"/>
</dbReference>
<reference evidence="11 12" key="1">
    <citation type="submission" date="2014-07" db="EMBL/GenBank/DDBJ databases">
        <authorList>
            <person name="McCorrison J."/>
            <person name="Sanka R."/>
            <person name="Torralba M."/>
            <person name="Gillis M."/>
            <person name="Haft D.H."/>
            <person name="Methe B."/>
            <person name="Sutton G."/>
            <person name="Nelson K.E."/>
        </authorList>
    </citation>
    <scope>NUCLEOTIDE SEQUENCE [LARGE SCALE GENOMIC DNA]</scope>
    <source>
        <strain evidence="11 12">DNF00011</strain>
    </source>
</reference>
<dbReference type="InterPro" id="IPR025857">
    <property type="entry name" value="MacB_PCD"/>
</dbReference>
<feature type="domain" description="ABC3 transporter permease C-terminal" evidence="9">
    <location>
        <begin position="282"/>
        <end position="402"/>
    </location>
</feature>
<keyword evidence="3 8" id="KW-0812">Transmembrane</keyword>
<evidence type="ECO:0000259" key="9">
    <source>
        <dbReference type="Pfam" id="PF02687"/>
    </source>
</evidence>
<feature type="transmembrane region" description="Helical" evidence="8">
    <location>
        <begin position="425"/>
        <end position="445"/>
    </location>
</feature>
<feature type="transmembrane region" description="Helical" evidence="8">
    <location>
        <begin position="813"/>
        <end position="833"/>
    </location>
</feature>
<keyword evidence="4 8" id="KW-1133">Transmembrane helix</keyword>
<dbReference type="InterPro" id="IPR003838">
    <property type="entry name" value="ABC3_permease_C"/>
</dbReference>
<evidence type="ECO:0000313" key="11">
    <source>
        <dbReference type="EMBL" id="KGF19825.1"/>
    </source>
</evidence>
<evidence type="ECO:0000256" key="1">
    <source>
        <dbReference type="ARBA" id="ARBA00004651"/>
    </source>
</evidence>
<accession>A0A095YBM5</accession>
<gene>
    <name evidence="11" type="ORF">HMPREF2128_08695</name>
</gene>
<organism evidence="11 12">
    <name type="scientific">Pseudoglutamicibacter albus DNF00011</name>
    <dbReference type="NCBI Taxonomy" id="1401063"/>
    <lineage>
        <taxon>Bacteria</taxon>
        <taxon>Bacillati</taxon>
        <taxon>Actinomycetota</taxon>
        <taxon>Actinomycetes</taxon>
        <taxon>Micrococcales</taxon>
        <taxon>Micrococcaceae</taxon>
        <taxon>Pseudoglutamicibacter</taxon>
    </lineage>
</organism>
<keyword evidence="2" id="KW-1003">Cell membrane</keyword>
<evidence type="ECO:0000256" key="6">
    <source>
        <dbReference type="ARBA" id="ARBA00038076"/>
    </source>
</evidence>
<feature type="domain" description="ABC3 transporter permease C-terminal" evidence="9">
    <location>
        <begin position="726"/>
        <end position="843"/>
    </location>
</feature>
<dbReference type="Pfam" id="PF02687">
    <property type="entry name" value="FtsX"/>
    <property type="match status" value="2"/>
</dbReference>
<comment type="similarity">
    <text evidence="6">Belongs to the ABC-4 integral membrane protein family.</text>
</comment>
<dbReference type="Pfam" id="PF12704">
    <property type="entry name" value="MacB_PCD"/>
    <property type="match status" value="1"/>
</dbReference>
<feature type="transmembrane region" description="Helical" evidence="8">
    <location>
        <begin position="768"/>
        <end position="801"/>
    </location>
</feature>
<protein>
    <recommendedName>
        <fullName evidence="13">ABC transporter permease</fullName>
    </recommendedName>
</protein>